<evidence type="ECO:0000256" key="4">
    <source>
        <dbReference type="ARBA" id="ARBA00022723"/>
    </source>
</evidence>
<evidence type="ECO:0000259" key="14">
    <source>
        <dbReference type="PROSITE" id="PS51184"/>
    </source>
</evidence>
<evidence type="ECO:0000256" key="5">
    <source>
        <dbReference type="ARBA" id="ARBA00022833"/>
    </source>
</evidence>
<dbReference type="SUPFAM" id="SSF51197">
    <property type="entry name" value="Clavaminate synthase-like"/>
    <property type="match status" value="1"/>
</dbReference>
<evidence type="ECO:0000256" key="3">
    <source>
        <dbReference type="ARBA" id="ARBA00022553"/>
    </source>
</evidence>
<evidence type="ECO:0000256" key="6">
    <source>
        <dbReference type="ARBA" id="ARBA00022853"/>
    </source>
</evidence>
<dbReference type="Gene3D" id="2.60.120.650">
    <property type="entry name" value="Cupin"/>
    <property type="match status" value="1"/>
</dbReference>
<dbReference type="PANTHER" id="PTHR14017:SF1">
    <property type="entry name" value="LD02225P"/>
    <property type="match status" value="1"/>
</dbReference>
<feature type="repeat" description="TPR" evidence="12">
    <location>
        <begin position="106"/>
        <end position="139"/>
    </location>
</feature>
<dbReference type="STRING" id="6280.A0A158PRJ3"/>
<dbReference type="InterPro" id="IPR019734">
    <property type="entry name" value="TPR_rpt"/>
</dbReference>
<dbReference type="InterPro" id="IPR048560">
    <property type="entry name" value="KDM6A_B-like_GATAL"/>
</dbReference>
<dbReference type="AlphaFoldDB" id="A0A158PRJ3"/>
<feature type="compositionally biased region" description="Gly residues" evidence="13">
    <location>
        <begin position="736"/>
        <end position="747"/>
    </location>
</feature>
<comment type="subcellular location">
    <subcellularLocation>
        <location evidence="2">Nucleus</location>
    </subcellularLocation>
</comment>
<evidence type="ECO:0000313" key="16">
    <source>
        <dbReference type="Proteomes" id="UP000278627"/>
    </source>
</evidence>
<evidence type="ECO:0000256" key="8">
    <source>
        <dbReference type="ARBA" id="ARBA00023002"/>
    </source>
</evidence>
<evidence type="ECO:0000256" key="10">
    <source>
        <dbReference type="ARBA" id="ARBA00023242"/>
    </source>
</evidence>
<evidence type="ECO:0000313" key="15">
    <source>
        <dbReference type="EMBL" id="VDN91602.1"/>
    </source>
</evidence>
<dbReference type="GO" id="GO:0046872">
    <property type="term" value="F:metal ion binding"/>
    <property type="evidence" value="ECO:0007669"/>
    <property type="project" value="UniProtKB-KW"/>
</dbReference>
<feature type="repeat" description="TPR" evidence="12">
    <location>
        <begin position="68"/>
        <end position="101"/>
    </location>
</feature>
<protein>
    <submittedName>
        <fullName evidence="17">JmjC domain-containing protein</fullName>
    </submittedName>
</protein>
<dbReference type="GO" id="GO:0071558">
    <property type="term" value="F:histone H3K27me2/H3K27me3 demethylase activity"/>
    <property type="evidence" value="ECO:0007669"/>
    <property type="project" value="TreeGrafter"/>
</dbReference>
<keyword evidence="6" id="KW-0156">Chromatin regulator</keyword>
<evidence type="ECO:0000313" key="17">
    <source>
        <dbReference type="WBParaSite" id="BPAG_0001045401-mRNA-1"/>
    </source>
</evidence>
<keyword evidence="10" id="KW-0539">Nucleus</keyword>
<comment type="cofactor">
    <cofactor evidence="1">
        <name>Fe(2+)</name>
        <dbReference type="ChEBI" id="CHEBI:29033"/>
    </cofactor>
</comment>
<dbReference type="InterPro" id="IPR048562">
    <property type="entry name" value="KDM6A_B-like_C-hel"/>
</dbReference>
<dbReference type="Pfam" id="PF02373">
    <property type="entry name" value="JmjC"/>
    <property type="match status" value="1"/>
</dbReference>
<evidence type="ECO:0000256" key="1">
    <source>
        <dbReference type="ARBA" id="ARBA00001954"/>
    </source>
</evidence>
<keyword evidence="16" id="KW-1185">Reference proteome</keyword>
<feature type="region of interest" description="Disordered" evidence="13">
    <location>
        <begin position="736"/>
        <end position="757"/>
    </location>
</feature>
<dbReference type="Gene3D" id="1.20.58.1370">
    <property type="match status" value="1"/>
</dbReference>
<comment type="similarity">
    <text evidence="11">Belongs to the UTX family.</text>
</comment>
<evidence type="ECO:0000256" key="13">
    <source>
        <dbReference type="SAM" id="MobiDB-lite"/>
    </source>
</evidence>
<evidence type="ECO:0000256" key="12">
    <source>
        <dbReference type="PROSITE-ProRule" id="PRU00339"/>
    </source>
</evidence>
<dbReference type="Gene3D" id="2.10.110.20">
    <property type="match status" value="1"/>
</dbReference>
<keyword evidence="3" id="KW-0597">Phosphoprotein</keyword>
<dbReference type="PROSITE" id="PS51184">
    <property type="entry name" value="JMJC"/>
    <property type="match status" value="1"/>
</dbReference>
<keyword evidence="12" id="KW-0802">TPR repeat</keyword>
<evidence type="ECO:0000256" key="9">
    <source>
        <dbReference type="ARBA" id="ARBA00023004"/>
    </source>
</evidence>
<accession>A0A158PRJ3</accession>
<dbReference type="PANTHER" id="PTHR14017">
    <property type="entry name" value="LYSINE-SPECIFIC DEMETHYLASE"/>
    <property type="match status" value="1"/>
</dbReference>
<dbReference type="Gene3D" id="1.25.40.10">
    <property type="entry name" value="Tetratricopeptide repeat domain"/>
    <property type="match status" value="1"/>
</dbReference>
<evidence type="ECO:0000256" key="7">
    <source>
        <dbReference type="ARBA" id="ARBA00022964"/>
    </source>
</evidence>
<reference evidence="17" key="1">
    <citation type="submission" date="2016-04" db="UniProtKB">
        <authorList>
            <consortium name="WormBaseParasite"/>
        </authorList>
    </citation>
    <scope>IDENTIFICATION</scope>
</reference>
<keyword evidence="8" id="KW-0560">Oxidoreductase</keyword>
<feature type="region of interest" description="Disordered" evidence="13">
    <location>
        <begin position="513"/>
        <end position="537"/>
    </location>
</feature>
<dbReference type="PROSITE" id="PS50005">
    <property type="entry name" value="TPR"/>
    <property type="match status" value="4"/>
</dbReference>
<dbReference type="EMBL" id="UZAD01013186">
    <property type="protein sequence ID" value="VDN91602.1"/>
    <property type="molecule type" value="Genomic_DNA"/>
</dbReference>
<name>A0A158PRJ3_BRUPA</name>
<dbReference type="Proteomes" id="UP000278627">
    <property type="component" value="Unassembled WGS sequence"/>
</dbReference>
<dbReference type="GO" id="GO:0000978">
    <property type="term" value="F:RNA polymerase II cis-regulatory region sequence-specific DNA binding"/>
    <property type="evidence" value="ECO:0007669"/>
    <property type="project" value="TreeGrafter"/>
</dbReference>
<dbReference type="GO" id="GO:0031490">
    <property type="term" value="F:chromatin DNA binding"/>
    <property type="evidence" value="ECO:0007669"/>
    <property type="project" value="TreeGrafter"/>
</dbReference>
<organism evidence="17">
    <name type="scientific">Brugia pahangi</name>
    <name type="common">Filarial nematode worm</name>
    <dbReference type="NCBI Taxonomy" id="6280"/>
    <lineage>
        <taxon>Eukaryota</taxon>
        <taxon>Metazoa</taxon>
        <taxon>Ecdysozoa</taxon>
        <taxon>Nematoda</taxon>
        <taxon>Chromadorea</taxon>
        <taxon>Rhabditida</taxon>
        <taxon>Spirurina</taxon>
        <taxon>Spiruromorpha</taxon>
        <taxon>Filarioidea</taxon>
        <taxon>Onchocercidae</taxon>
        <taxon>Brugia</taxon>
    </lineage>
</organism>
<feature type="domain" description="JmjC" evidence="14">
    <location>
        <begin position="788"/>
        <end position="951"/>
    </location>
</feature>
<dbReference type="InterPro" id="IPR003347">
    <property type="entry name" value="JmjC_dom"/>
</dbReference>
<dbReference type="InterPro" id="IPR046941">
    <property type="entry name" value="KDM6_GATAL_sf"/>
</dbReference>
<keyword evidence="7" id="KW-0223">Dioxygenase</keyword>
<keyword evidence="5" id="KW-0862">Zinc</keyword>
<evidence type="ECO:0000256" key="2">
    <source>
        <dbReference type="ARBA" id="ARBA00004123"/>
    </source>
</evidence>
<keyword evidence="9" id="KW-0408">Iron</keyword>
<dbReference type="GO" id="GO:0044666">
    <property type="term" value="C:MLL3/4 complex"/>
    <property type="evidence" value="ECO:0007669"/>
    <property type="project" value="TreeGrafter"/>
</dbReference>
<keyword evidence="4" id="KW-0479">Metal-binding</keyword>
<dbReference type="WBParaSite" id="BPAG_0001045401-mRNA-1">
    <property type="protein sequence ID" value="BPAG_0001045401-mRNA-1"/>
    <property type="gene ID" value="BPAG_0001045401"/>
</dbReference>
<evidence type="ECO:0000256" key="11">
    <source>
        <dbReference type="ARBA" id="ARBA00034483"/>
    </source>
</evidence>
<dbReference type="Pfam" id="PF21322">
    <property type="entry name" value="KDM6_C-hel"/>
    <property type="match status" value="1"/>
</dbReference>
<dbReference type="InterPro" id="IPR051630">
    <property type="entry name" value="Corepressor-Demethylase"/>
</dbReference>
<proteinExistence type="inferred from homology"/>
<feature type="repeat" description="TPR" evidence="12">
    <location>
        <begin position="143"/>
        <end position="176"/>
    </location>
</feature>
<dbReference type="GO" id="GO:0010468">
    <property type="term" value="P:regulation of gene expression"/>
    <property type="evidence" value="ECO:0007669"/>
    <property type="project" value="TreeGrafter"/>
</dbReference>
<dbReference type="SUPFAM" id="SSF48452">
    <property type="entry name" value="TPR-like"/>
    <property type="match status" value="2"/>
</dbReference>
<dbReference type="Pfam" id="PF21326">
    <property type="entry name" value="KDM6_GATAL"/>
    <property type="match status" value="1"/>
</dbReference>
<gene>
    <name evidence="15" type="ORF">BPAG_LOCUS10416</name>
</gene>
<reference evidence="15 16" key="2">
    <citation type="submission" date="2018-11" db="EMBL/GenBank/DDBJ databases">
        <authorList>
            <consortium name="Pathogen Informatics"/>
        </authorList>
    </citation>
    <scope>NUCLEOTIDE SEQUENCE [LARGE SCALE GENOMIC DNA]</scope>
</reference>
<dbReference type="SMART" id="SM00028">
    <property type="entry name" value="TPR"/>
    <property type="match status" value="7"/>
</dbReference>
<dbReference type="InterPro" id="IPR011990">
    <property type="entry name" value="TPR-like_helical_dom_sf"/>
</dbReference>
<sequence length="1118" mass="128211">MNITYEPGFTCAEEIRFVKLDSFDFIHFWNKKGELSELDKSLLYKGIRNLDNELIKLVEAKEDDMKIYKVYLKIGHISLLAKDFPRALSAYQKAYNLNKDGFWKVPASYFGLGMVYFHFKAFEIAGEAFNRVLYSHPNHEFTVEIYSRLGFIYKNLEFFELAVKHFTAALNDSRESTFLTKVELRFNIAHCYDIAGDLDRAATEYRTILNDHSVQLTSSLQAQILRQLGWLCYREDCPPIQRPQKIFEAENYLIQSKDLEPTCGKTYYYLGRCYGELQDRAHDAFVYYRHSIDKSEADADTWCSIGVLYQQQSQPMDALQAFICAVQSDRDHSTAWTDLGRLYEVNCQFSDALHCFKKALNCQPAAPEALKARIRVLEKELHPSSLLIGNLRSLPPSELPSLNEAWRLSIPAELSQRQEEFLKQKQQRYRDGSPLLSATLALPQNTNESVELQIKLMNILRSNKAEITERESILLEMLESKYGKINKNDIEQSLETHVEQDFTSNGIKKEIPMDGDAVPSTSSLKIQSAEKGTTDDKKDMVKLTKEVPPLPYSFSLTADVRVPLTITASELMERCRKRVDKPSEFFEIFDERMKPPILPQVPQTEKFLPEKLLRPTPVILVESRKEAHSIELQNYCYNSAVTLIRGLTQTLKMDLSLFSTKSLLEIAPNHEVEIRSQYRMPPDQNVDHLGQPTWICHSTRSYTTIAHYAQYQAQSFQYSLKEEAEKLRAASAKYGGGGSSGGSGIGGVSTDASNGSLKRRRATLPEESQMPMKLIKFGTNVDLSDEGKFKTQLAELNKMPSFARLVAACNMLTHLGHTVYGMNTVQLYMKVPGARTPGHVENNCLASVNVNIGPGDCEWFCVPYEYWAAVNEMVEKRKLNFLKGSWWPDIDELLETNIPVYRFTQKAGDVVWVGSGCIHWVHSTGWCNNVAWNVGPPTPNQYEMAVHCHEWNKLNGYKSLVPMQHLTWQLARNIRFSNQKMFTLVKQMLIRSLAYSKMIADMVSIYDKPIRMHPRQKGEVSHYCSTCEIEVWNILFVREVNGKFPVYCVQCARKADLSNFTVLQQYTFDDLCSVFDQFRLYPVIFFFFMKQYSPLCEGYLEINNESFILSGKLGWFSS</sequence>
<feature type="repeat" description="TPR" evidence="12">
    <location>
        <begin position="333"/>
        <end position="366"/>
    </location>
</feature>
<dbReference type="SMART" id="SM00558">
    <property type="entry name" value="JmjC"/>
    <property type="match status" value="1"/>
</dbReference>